<organism evidence="1 2">
    <name type="scientific">Candidatus Magnetominusculus xianensis</name>
    <dbReference type="NCBI Taxonomy" id="1748249"/>
    <lineage>
        <taxon>Bacteria</taxon>
        <taxon>Pseudomonadati</taxon>
        <taxon>Nitrospirota</taxon>
        <taxon>Nitrospiria</taxon>
        <taxon>Nitrospirales</taxon>
        <taxon>Nitrospiraceae</taxon>
        <taxon>Candidatus Magnetominusculus</taxon>
    </lineage>
</organism>
<keyword evidence="2" id="KW-1185">Reference proteome</keyword>
<protein>
    <submittedName>
        <fullName evidence="1">Uncharacterized protein</fullName>
    </submittedName>
</protein>
<comment type="caution">
    <text evidence="1">The sequence shown here is derived from an EMBL/GenBank/DDBJ whole genome shotgun (WGS) entry which is preliminary data.</text>
</comment>
<dbReference type="EMBL" id="LNQR01000128">
    <property type="protein sequence ID" value="KWT75953.1"/>
    <property type="molecule type" value="Genomic_DNA"/>
</dbReference>
<dbReference type="RefSeq" id="WP_085053797.1">
    <property type="nucleotide sequence ID" value="NZ_LNQR01000128.1"/>
</dbReference>
<reference evidence="1 2" key="1">
    <citation type="submission" date="2015-11" db="EMBL/GenBank/DDBJ databases">
        <authorList>
            <person name="Lin W."/>
        </authorList>
    </citation>
    <scope>NUCLEOTIDE SEQUENCE [LARGE SCALE GENOMIC DNA]</scope>
    <source>
        <strain evidence="1 2">HCH-1</strain>
    </source>
</reference>
<accession>A0ABR5SD37</accession>
<sequence>MSENYFLYRDASLAHKVVLFYEMSGTASTAYTLRSAFSEGVLRLGTVTKNNQGSMETKEVEKPCDGMVMLSTYAAGEVDKELNTRVLRIELTHDEQLGRRILRHKGKMAQAPAQNSSTPNEPFYALETGIAGGSMENGSSAQSAQGVDENLLIWQIADYLIEPATVIVPFADGIADLFPINQERLMRDFDKVISLIKASALLHQYQRERDEMGRIIATEDDYALVYRLKDAISQGYLRSLTIYLAFCTAARIW</sequence>
<gene>
    <name evidence="1" type="ORF">ASN18_3194</name>
</gene>
<name>A0ABR5SD37_9BACT</name>
<evidence type="ECO:0000313" key="2">
    <source>
        <dbReference type="Proteomes" id="UP000060487"/>
    </source>
</evidence>
<evidence type="ECO:0000313" key="1">
    <source>
        <dbReference type="EMBL" id="KWT75953.1"/>
    </source>
</evidence>
<dbReference type="Proteomes" id="UP000060487">
    <property type="component" value="Unassembled WGS sequence"/>
</dbReference>
<proteinExistence type="predicted"/>